<feature type="domain" description="Mannosylglycerate hydrolase MGH1-like glycoside hydrolase" evidence="1">
    <location>
        <begin position="425"/>
        <end position="528"/>
    </location>
</feature>
<dbReference type="SUPFAM" id="SSF48208">
    <property type="entry name" value="Six-hairpin glycosidases"/>
    <property type="match status" value="1"/>
</dbReference>
<dbReference type="GO" id="GO:0004573">
    <property type="term" value="F:Glc3Man9GlcNAc2 oligosaccharide glucosidase activity"/>
    <property type="evidence" value="ECO:0007669"/>
    <property type="project" value="InterPro"/>
</dbReference>
<accession>B8HJZ7</accession>
<reference evidence="2" key="1">
    <citation type="submission" date="2009-01" db="EMBL/GenBank/DDBJ databases">
        <title>Complete sequence of chromosome Cyanothece sp. PCC 7425.</title>
        <authorList>
            <consortium name="US DOE Joint Genome Institute"/>
            <person name="Lucas S."/>
            <person name="Copeland A."/>
            <person name="Lapidus A."/>
            <person name="Glavina del Rio T."/>
            <person name="Dalin E."/>
            <person name="Tice H."/>
            <person name="Bruce D."/>
            <person name="Goodwin L."/>
            <person name="Pitluck S."/>
            <person name="Sims D."/>
            <person name="Meineke L."/>
            <person name="Brettin T."/>
            <person name="Detter J.C."/>
            <person name="Han C."/>
            <person name="Larimer F."/>
            <person name="Land M."/>
            <person name="Hauser L."/>
            <person name="Kyrpides N."/>
            <person name="Ovchinnikova G."/>
            <person name="Liberton M."/>
            <person name="Stoeckel J."/>
            <person name="Banerjee A."/>
            <person name="Singh A."/>
            <person name="Page L."/>
            <person name="Sato H."/>
            <person name="Zhao L."/>
            <person name="Sherman L."/>
            <person name="Pakrasi H."/>
            <person name="Richardson P."/>
        </authorList>
    </citation>
    <scope>NUCLEOTIDE SEQUENCE</scope>
    <source>
        <strain evidence="2">PCC 7425</strain>
    </source>
</reference>
<dbReference type="InterPro" id="IPR012341">
    <property type="entry name" value="6hp_glycosidase-like_sf"/>
</dbReference>
<name>B8HJZ7_CYAP4</name>
<protein>
    <recommendedName>
        <fullName evidence="1">Mannosylglycerate hydrolase MGH1-like glycoside hydrolase domain-containing protein</fullName>
    </recommendedName>
</protein>
<dbReference type="PANTHER" id="PTHR10412:SF10">
    <property type="entry name" value="GLYCOSYL HYDROLASE FAMILY 63 C-TERMINAL DOMAIN-CONTAINING PROTEIN"/>
    <property type="match status" value="1"/>
</dbReference>
<dbReference type="Gene3D" id="1.50.10.10">
    <property type="match status" value="2"/>
</dbReference>
<dbReference type="EMBL" id="CP001344">
    <property type="protein sequence ID" value="ACL46747.1"/>
    <property type="molecule type" value="Genomic_DNA"/>
</dbReference>
<dbReference type="InterPro" id="IPR004888">
    <property type="entry name" value="Glycoside_hydrolase_63"/>
</dbReference>
<dbReference type="InterPro" id="IPR054491">
    <property type="entry name" value="MGH1-like_GH"/>
</dbReference>
<proteinExistence type="predicted"/>
<dbReference type="OrthoDB" id="9798687at2"/>
<dbReference type="GO" id="GO:0009311">
    <property type="term" value="P:oligosaccharide metabolic process"/>
    <property type="evidence" value="ECO:0007669"/>
    <property type="project" value="InterPro"/>
</dbReference>
<dbReference type="HOGENOM" id="CLU_005386_0_1_3"/>
<evidence type="ECO:0000313" key="2">
    <source>
        <dbReference type="EMBL" id="ACL46747.1"/>
    </source>
</evidence>
<dbReference type="InterPro" id="IPR008928">
    <property type="entry name" value="6-hairpin_glycosidase_sf"/>
</dbReference>
<feature type="domain" description="Mannosylglycerate hydrolase MGH1-like glycoside hydrolase" evidence="1">
    <location>
        <begin position="698"/>
        <end position="867"/>
    </location>
</feature>
<dbReference type="AlphaFoldDB" id="B8HJZ7"/>
<gene>
    <name evidence="2" type="ordered locus">Cyan7425_4437</name>
</gene>
<dbReference type="KEGG" id="cyn:Cyan7425_4437"/>
<dbReference type="eggNOG" id="COG1452">
    <property type="taxonomic scope" value="Bacteria"/>
</dbReference>
<dbReference type="Pfam" id="PF22422">
    <property type="entry name" value="MGH1-like_GH"/>
    <property type="match status" value="2"/>
</dbReference>
<organism evidence="2">
    <name type="scientific">Cyanothece sp. (strain PCC 7425 / ATCC 29141)</name>
    <dbReference type="NCBI Taxonomy" id="395961"/>
    <lineage>
        <taxon>Bacteria</taxon>
        <taxon>Bacillati</taxon>
        <taxon>Cyanobacteriota</taxon>
        <taxon>Cyanophyceae</taxon>
        <taxon>Gomontiellales</taxon>
        <taxon>Cyanothecaceae</taxon>
        <taxon>Cyanothece</taxon>
    </lineage>
</organism>
<sequence>MNTHPTAEEQRLQEALRHEAHWRRWGPYLSDRQWGTVREDYSADGNAWTYFSHDQARSRAYRWGEDGLLGISDNHQRLCFAIALWNGEDPILKERLFGLTGPEGNHGEDVKEYYFYLDNTPTHAYMKALYKYPQQAFPYSQLVEENKRRNRHQPEFELLDTGVFDQDRYFDVEVDYAKQSAEDILIRISVTNRGPEARTLHLLPTLWFRNTWSWQPQETKPILTEIYADHRGTQIAAVHPSLGKRWFYGQAGAKWLFTENETNTQRLFGITNSSAYVKDGINDYIVHDRPDAINPAQQGTKVAGHYLWTIAAGETKTVHLRLSETDNFAEPFGQEFKQTFSLRQQEADQFYQRITPFELNPSVRKVQRQAFAGLLWCKQYYHYIVEDWLQGDGATPPPQRKRGRNHEWIHFYTDDILSMCDKWEYPWFAAWDLAFHCIPLAMIDPEFAKYQLDVLTREWYMHPNGQIPAYEWAFGDVNPPVHAWATWRVYQIEQQLYGQGDRQFLERVFQKLLLNFTWWVNRKDLEGRNVFQGGFLGLDNIGVFDRSATLPTGGHIDQSDGTSWMGMYCLNMLRIALELATSNPVYEDIATKFFEHFLYIADAMNHIGETAVSLWNQEDSFYYDVLHLPGDRQIEMKVRSMVGLIPLFAVETIEPEILQKLPNFKKRLEWFIQNRPDLRRNVACMQTQGTGARRLMAIVNQDKLRQILAKMLDESEFLSEYGIRALSRFHAEHPYRFYVDGLECRVDYEPAESSSGLFGGNSNWRGPIWFPVNYLLIESLQKFHSYLGDDFQVECPTGSGQMLSLAEVTAELSRRLTQIFLPNAAGNRPVYGGSGKFQTDPHWREFILFYEYFHGDNGAGIGASHQTGWTGLVAELIQQLGESAERSDSHPSASLSVNSFA</sequence>
<dbReference type="PANTHER" id="PTHR10412">
    <property type="entry name" value="MANNOSYL-OLIGOSACCHARIDE GLUCOSIDASE"/>
    <property type="match status" value="1"/>
</dbReference>
<evidence type="ECO:0000259" key="1">
    <source>
        <dbReference type="Pfam" id="PF22422"/>
    </source>
</evidence>
<dbReference type="STRING" id="395961.Cyan7425_4437"/>